<dbReference type="GO" id="GO:0004439">
    <property type="term" value="F:phosphatidylinositol-4,5-bisphosphate 5-phosphatase activity"/>
    <property type="evidence" value="ECO:0007669"/>
    <property type="project" value="TreeGrafter"/>
</dbReference>
<dbReference type="Proteomes" id="UP001497525">
    <property type="component" value="Unassembled WGS sequence"/>
</dbReference>
<dbReference type="GO" id="GO:0046856">
    <property type="term" value="P:phosphatidylinositol dephosphorylation"/>
    <property type="evidence" value="ECO:0007669"/>
    <property type="project" value="InterPro"/>
</dbReference>
<name>A0AAV2TVU5_CALDB</name>
<evidence type="ECO:0000313" key="5">
    <source>
        <dbReference type="Proteomes" id="UP001497525"/>
    </source>
</evidence>
<organism evidence="4 5">
    <name type="scientific">Calicophoron daubneyi</name>
    <name type="common">Rumen fluke</name>
    <name type="synonym">Paramphistomum daubneyi</name>
    <dbReference type="NCBI Taxonomy" id="300641"/>
    <lineage>
        <taxon>Eukaryota</taxon>
        <taxon>Metazoa</taxon>
        <taxon>Spiralia</taxon>
        <taxon>Lophotrochozoa</taxon>
        <taxon>Platyhelminthes</taxon>
        <taxon>Trematoda</taxon>
        <taxon>Digenea</taxon>
        <taxon>Plagiorchiida</taxon>
        <taxon>Pronocephalata</taxon>
        <taxon>Paramphistomoidea</taxon>
        <taxon>Paramphistomidae</taxon>
        <taxon>Calicophoron</taxon>
    </lineage>
</organism>
<protein>
    <recommendedName>
        <fullName evidence="3">Inositol polyphosphate-related phosphatase domain-containing protein</fullName>
    </recommendedName>
</protein>
<dbReference type="InterPro" id="IPR041611">
    <property type="entry name" value="SKICH"/>
</dbReference>
<dbReference type="Pfam" id="PF22669">
    <property type="entry name" value="Exo_endo_phos2"/>
    <property type="match status" value="1"/>
</dbReference>
<dbReference type="PANTHER" id="PTHR11200:SF275">
    <property type="entry name" value="LD06095P"/>
    <property type="match status" value="1"/>
</dbReference>
<feature type="domain" description="Inositol polyphosphate-related phosphatase" evidence="3">
    <location>
        <begin position="2"/>
        <end position="340"/>
    </location>
</feature>
<feature type="region of interest" description="Disordered" evidence="2">
    <location>
        <begin position="266"/>
        <end position="302"/>
    </location>
</feature>
<dbReference type="SUPFAM" id="SSF56219">
    <property type="entry name" value="DNase I-like"/>
    <property type="match status" value="1"/>
</dbReference>
<dbReference type="EMBL" id="CAXLJL010000689">
    <property type="protein sequence ID" value="CAL5140066.1"/>
    <property type="molecule type" value="Genomic_DNA"/>
</dbReference>
<comment type="caution">
    <text evidence="4">The sequence shown here is derived from an EMBL/GenBank/DDBJ whole genome shotgun (WGS) entry which is preliminary data.</text>
</comment>
<dbReference type="PANTHER" id="PTHR11200">
    <property type="entry name" value="INOSITOL 5-PHOSPHATASE"/>
    <property type="match status" value="1"/>
</dbReference>
<dbReference type="InterPro" id="IPR000300">
    <property type="entry name" value="IPPc"/>
</dbReference>
<evidence type="ECO:0000313" key="4">
    <source>
        <dbReference type="EMBL" id="CAL5140066.1"/>
    </source>
</evidence>
<accession>A0AAV2TVU5</accession>
<dbReference type="InterPro" id="IPR046985">
    <property type="entry name" value="IP5"/>
</dbReference>
<evidence type="ECO:0000256" key="2">
    <source>
        <dbReference type="SAM" id="MobiDB-lite"/>
    </source>
</evidence>
<dbReference type="AlphaFoldDB" id="A0AAV2TVU5"/>
<dbReference type="Gene3D" id="2.60.40.2840">
    <property type="match status" value="1"/>
</dbReference>
<evidence type="ECO:0000256" key="1">
    <source>
        <dbReference type="ARBA" id="ARBA00005910"/>
    </source>
</evidence>
<sequence length="518" mass="58506">MPSLTVRCCTWNVGDMGPPDDDLHALLGITDSNMPDIIGVCLQEVVAEDMWRKVLIDHLHPKDYVLAKARNCWAIWIFLFVKRSLLPAITNIESEVTPSGFGGVMGNKGGVSARFEVCGVNVILLSCHFSAHAEKKRDRLNDYLDIIEHQSFRDEDVNVILDHDYIFWMGDLNFRLDGITKAETEKLIREKRYAELLKHDQLLSMKNSKLIFQDFQEGEIKFPPTFKFDKGTDTYDTSAKQRIPSWTDRILFLAHRDFAIDHHLNVDPTSTRRSPSPRRHVPVRGSPSTLEKNYPRNQSPLRHHRGPAVDLIEYTCLPQYKSSDHRPVVGTFQISVPSRWFSLPVQFIEPTEKEHGALADLKFTYAVMNPPGLLRMTEVESILSAKPSFPASCLTELVVLSSLGRSLLEETVAAQDTPVPLAPAPLEVGTSDWIGVYPADFEDLEKSYATYVYAPSTVTSAPRSIASCSTKNTETKCYSGTVPFRYLSELQGKTYQLVYMSHKKNCPQGYSAKFTIKK</sequence>
<dbReference type="Pfam" id="PF17751">
    <property type="entry name" value="SKICH"/>
    <property type="match status" value="1"/>
</dbReference>
<dbReference type="InterPro" id="IPR036691">
    <property type="entry name" value="Endo/exonu/phosph_ase_sf"/>
</dbReference>
<proteinExistence type="inferred from homology"/>
<feature type="compositionally biased region" description="Polar residues" evidence="2">
    <location>
        <begin position="289"/>
        <end position="300"/>
    </location>
</feature>
<dbReference type="SMART" id="SM00128">
    <property type="entry name" value="IPPc"/>
    <property type="match status" value="1"/>
</dbReference>
<gene>
    <name evidence="4" type="ORF">CDAUBV1_LOCUS15236</name>
</gene>
<dbReference type="Gene3D" id="3.60.10.10">
    <property type="entry name" value="Endonuclease/exonuclease/phosphatase"/>
    <property type="match status" value="1"/>
</dbReference>
<evidence type="ECO:0000259" key="3">
    <source>
        <dbReference type="SMART" id="SM00128"/>
    </source>
</evidence>
<reference evidence="4" key="1">
    <citation type="submission" date="2024-06" db="EMBL/GenBank/DDBJ databases">
        <authorList>
            <person name="Liu X."/>
            <person name="Lenzi L."/>
            <person name="Haldenby T S."/>
            <person name="Uol C."/>
        </authorList>
    </citation>
    <scope>NUCLEOTIDE SEQUENCE</scope>
</reference>
<comment type="similarity">
    <text evidence="1">Belongs to the inositol 1,4,5-trisphosphate 5-phosphatase type II family.</text>
</comment>